<evidence type="ECO:0000313" key="3">
    <source>
        <dbReference type="EMBL" id="MDC7676040.1"/>
    </source>
</evidence>
<dbReference type="GO" id="GO:0004106">
    <property type="term" value="F:chorismate mutase activity"/>
    <property type="evidence" value="ECO:0007669"/>
    <property type="project" value="UniProtKB-EC"/>
</dbReference>
<dbReference type="SMART" id="SM00830">
    <property type="entry name" value="CM_2"/>
    <property type="match status" value="1"/>
</dbReference>
<accession>A0ABT5HIH2</accession>
<evidence type="ECO:0000259" key="2">
    <source>
        <dbReference type="PROSITE" id="PS51168"/>
    </source>
</evidence>
<feature type="domain" description="Chorismate mutase" evidence="2">
    <location>
        <begin position="21"/>
        <end position="125"/>
    </location>
</feature>
<evidence type="ECO:0000313" key="4">
    <source>
        <dbReference type="Proteomes" id="UP001218579"/>
    </source>
</evidence>
<dbReference type="Gene3D" id="1.20.59.10">
    <property type="entry name" value="Chorismate mutase"/>
    <property type="match status" value="1"/>
</dbReference>
<comment type="caution">
    <text evidence="3">The sequence shown here is derived from an EMBL/GenBank/DDBJ whole genome shotgun (WGS) entry which is preliminary data.</text>
</comment>
<name>A0ABT5HIH2_9CAUL</name>
<evidence type="ECO:0000256" key="1">
    <source>
        <dbReference type="ARBA" id="ARBA00012404"/>
    </source>
</evidence>
<protein>
    <recommendedName>
        <fullName evidence="1">chorismate mutase</fullName>
        <ecNumber evidence="1">5.4.99.5</ecNumber>
    </recommendedName>
</protein>
<gene>
    <name evidence="3" type="ORF">PQU98_07860</name>
</gene>
<proteinExistence type="predicted"/>
<sequence>MKYDHNLESDLLYVNAQTPQPAEAPSLESLRRRIDQIDADLLRLVDTRASLAEAIAIAKAHEAAVETVHRARVPAEQVSLLRPDREALLIRKLLSAPGRKVSDAVIIRIWRELISESLRIQGADRGGLHLNLWAGDKADVTLWARQRFGAAPVLSQVADPVAAIAAARDPRHVGVISLDPKGGAWWARLLAEPHVRVMAALPEEASGRPQALGVAAIQPEPTGNDVTFWVTDYAGADHKLSDILSQRGLIADPICQASGLKLWSLTGYVQEDDDRLSGFGSLSGVIGAAARIY</sequence>
<dbReference type="EC" id="5.4.99.5" evidence="1"/>
<dbReference type="EMBL" id="JAQQKV010000001">
    <property type="protein sequence ID" value="MDC7676040.1"/>
    <property type="molecule type" value="Genomic_DNA"/>
</dbReference>
<dbReference type="Pfam" id="PF01817">
    <property type="entry name" value="CM_2"/>
    <property type="match status" value="1"/>
</dbReference>
<organism evidence="3 4">
    <name type="scientific">Asticcacaulis machinosus</name>
    <dbReference type="NCBI Taxonomy" id="2984211"/>
    <lineage>
        <taxon>Bacteria</taxon>
        <taxon>Pseudomonadati</taxon>
        <taxon>Pseudomonadota</taxon>
        <taxon>Alphaproteobacteria</taxon>
        <taxon>Caulobacterales</taxon>
        <taxon>Caulobacteraceae</taxon>
        <taxon>Asticcacaulis</taxon>
    </lineage>
</organism>
<dbReference type="Proteomes" id="UP001218579">
    <property type="component" value="Unassembled WGS sequence"/>
</dbReference>
<keyword evidence="4" id="KW-1185">Reference proteome</keyword>
<dbReference type="InterPro" id="IPR036263">
    <property type="entry name" value="Chorismate_II_sf"/>
</dbReference>
<dbReference type="InterPro" id="IPR002701">
    <property type="entry name" value="CM_II_prokaryot"/>
</dbReference>
<dbReference type="InterPro" id="IPR036979">
    <property type="entry name" value="CM_dom_sf"/>
</dbReference>
<dbReference type="SUPFAM" id="SSF48600">
    <property type="entry name" value="Chorismate mutase II"/>
    <property type="match status" value="1"/>
</dbReference>
<dbReference type="PROSITE" id="PS51168">
    <property type="entry name" value="CHORISMATE_MUT_2"/>
    <property type="match status" value="1"/>
</dbReference>
<keyword evidence="3" id="KW-0413">Isomerase</keyword>
<dbReference type="RefSeq" id="WP_272744348.1">
    <property type="nucleotide sequence ID" value="NZ_JAQQKV010000001.1"/>
</dbReference>
<reference evidence="3 4" key="1">
    <citation type="submission" date="2023-01" db="EMBL/GenBank/DDBJ databases">
        <title>Novel species of the genus Asticcacaulis isolated from rivers.</title>
        <authorList>
            <person name="Lu H."/>
        </authorList>
    </citation>
    <scope>NUCLEOTIDE SEQUENCE [LARGE SCALE GENOMIC DNA]</scope>
    <source>
        <strain evidence="3 4">LKC15W</strain>
    </source>
</reference>